<feature type="region of interest" description="Disordered" evidence="1">
    <location>
        <begin position="103"/>
        <end position="131"/>
    </location>
</feature>
<keyword evidence="2" id="KW-0449">Lipoprotein</keyword>
<proteinExistence type="predicted"/>
<sequence>MNRRTIVTGVVFTAILLVVAGCGRRGALEAPPNAQLAPPPPVQKSALTVPTPTISTNSDVAERNNNDSDEVEAMALGTGPVLDKSAPTSGGYVKGWAYQAKPSATMVPPAPGRTRPMKSSNNSFPLDPLVQ</sequence>
<feature type="compositionally biased region" description="Polar residues" evidence="1">
    <location>
        <begin position="45"/>
        <end position="59"/>
    </location>
</feature>
<keyword evidence="3" id="KW-1185">Reference proteome</keyword>
<dbReference type="Proteomes" id="UP001595796">
    <property type="component" value="Unassembled WGS sequence"/>
</dbReference>
<accession>A0ABV9Z1F5</accession>
<comment type="caution">
    <text evidence="2">The sequence shown here is derived from an EMBL/GenBank/DDBJ whole genome shotgun (WGS) entry which is preliminary data.</text>
</comment>
<feature type="region of interest" description="Disordered" evidence="1">
    <location>
        <begin position="27"/>
        <end position="66"/>
    </location>
</feature>
<evidence type="ECO:0000313" key="3">
    <source>
        <dbReference type="Proteomes" id="UP001595796"/>
    </source>
</evidence>
<dbReference type="RefSeq" id="WP_114957930.1">
    <property type="nucleotide sequence ID" value="NZ_JBHSJF010000006.1"/>
</dbReference>
<evidence type="ECO:0000313" key="2">
    <source>
        <dbReference type="EMBL" id="MFC5068581.1"/>
    </source>
</evidence>
<dbReference type="PROSITE" id="PS51257">
    <property type="entry name" value="PROKAR_LIPOPROTEIN"/>
    <property type="match status" value="1"/>
</dbReference>
<organism evidence="2 3">
    <name type="scientific">Flaviflagellibacter deserti</name>
    <dbReference type="NCBI Taxonomy" id="2267266"/>
    <lineage>
        <taxon>Bacteria</taxon>
        <taxon>Pseudomonadati</taxon>
        <taxon>Pseudomonadota</taxon>
        <taxon>Alphaproteobacteria</taxon>
        <taxon>Hyphomicrobiales</taxon>
        <taxon>Flaviflagellibacter</taxon>
    </lineage>
</organism>
<name>A0ABV9Z1F5_9HYPH</name>
<dbReference type="EMBL" id="JBHSJF010000006">
    <property type="protein sequence ID" value="MFC5068581.1"/>
    <property type="molecule type" value="Genomic_DNA"/>
</dbReference>
<evidence type="ECO:0000256" key="1">
    <source>
        <dbReference type="SAM" id="MobiDB-lite"/>
    </source>
</evidence>
<gene>
    <name evidence="2" type="ORF">ACFPFW_11225</name>
</gene>
<reference evidence="3" key="1">
    <citation type="journal article" date="2019" name="Int. J. Syst. Evol. Microbiol.">
        <title>The Global Catalogue of Microorganisms (GCM) 10K type strain sequencing project: providing services to taxonomists for standard genome sequencing and annotation.</title>
        <authorList>
            <consortium name="The Broad Institute Genomics Platform"/>
            <consortium name="The Broad Institute Genome Sequencing Center for Infectious Disease"/>
            <person name="Wu L."/>
            <person name="Ma J."/>
        </authorList>
    </citation>
    <scope>NUCLEOTIDE SEQUENCE [LARGE SCALE GENOMIC DNA]</scope>
    <source>
        <strain evidence="3">CGMCC 1.16444</strain>
    </source>
</reference>
<protein>
    <submittedName>
        <fullName evidence="2">Lipoprotein</fullName>
    </submittedName>
</protein>